<gene>
    <name evidence="14" type="ORF">M595_1245</name>
</gene>
<organism evidence="14 15">
    <name type="scientific">Lyngbya aestuarii BL J</name>
    <dbReference type="NCBI Taxonomy" id="1348334"/>
    <lineage>
        <taxon>Bacteria</taxon>
        <taxon>Bacillati</taxon>
        <taxon>Cyanobacteriota</taxon>
        <taxon>Cyanophyceae</taxon>
        <taxon>Oscillatoriophycideae</taxon>
        <taxon>Oscillatoriales</taxon>
        <taxon>Microcoleaceae</taxon>
        <taxon>Lyngbya</taxon>
    </lineage>
</organism>
<dbReference type="Pfam" id="PF13374">
    <property type="entry name" value="TPR_10"/>
    <property type="match status" value="1"/>
</dbReference>
<evidence type="ECO:0000313" key="15">
    <source>
        <dbReference type="Proteomes" id="UP000017127"/>
    </source>
</evidence>
<protein>
    <submittedName>
        <fullName evidence="14">TPR repeat family protein</fullName>
    </submittedName>
</protein>
<evidence type="ECO:0000256" key="2">
    <source>
        <dbReference type="ARBA" id="ARBA00009622"/>
    </source>
</evidence>
<proteinExistence type="inferred from homology"/>
<feature type="domain" description="CHAT" evidence="13">
    <location>
        <begin position="385"/>
        <end position="833"/>
    </location>
</feature>
<dbReference type="AlphaFoldDB" id="U7QLF0"/>
<dbReference type="PANTHER" id="PTHR45783:SF3">
    <property type="entry name" value="KINESIN LIGHT CHAIN"/>
    <property type="match status" value="1"/>
</dbReference>
<dbReference type="PROSITE" id="PS50005">
    <property type="entry name" value="TPR"/>
    <property type="match status" value="2"/>
</dbReference>
<dbReference type="RefSeq" id="WP_023065059.1">
    <property type="nucleotide sequence ID" value="NZ_AUZM01000008.1"/>
</dbReference>
<feature type="region of interest" description="Disordered" evidence="11">
    <location>
        <begin position="465"/>
        <end position="600"/>
    </location>
</feature>
<dbReference type="GO" id="GO:0005871">
    <property type="term" value="C:kinesin complex"/>
    <property type="evidence" value="ECO:0007669"/>
    <property type="project" value="InterPro"/>
</dbReference>
<keyword evidence="3" id="KW-0963">Cytoplasm</keyword>
<dbReference type="GO" id="GO:0005874">
    <property type="term" value="C:microtubule"/>
    <property type="evidence" value="ECO:0007669"/>
    <property type="project" value="UniProtKB-KW"/>
</dbReference>
<keyword evidence="6 10" id="KW-0802">TPR repeat</keyword>
<sequence length="840" mass="93160">MFIPSQFSLKRLAACCGVVSLLVAAPVTVIAEESSNHQVLLAQQSDELEEAKRLNQQVYQLYQQGKYNEAIAIAERVLEMMKKLLGDEHPDVATSLNNLAQLYYYQGRYSQAEPLYIQALEMYRKLLGEEHPDVATSLNNLALLYSDQGDTTQAINYLSRGLEVQEQNLNILLATGSERQKQDSMNMISFTTDQAISLHLQNAPNNSEAARLALTTILRRKARILDTVTNELQLIRANITPENQQLLDELDTIQQQRASLLYSPPEDLPPEPYRQLTDNLRAEAEQLEAQLAQRSAEFRVETEPVTIEKLQQFIPEDTALVEIIQYYPFDAKAQQDEQWGKPHYAAYIISANSINWVDLGEAEPIDQKVNEFRQDLGEKRASVERSARELDEIVMQPIREKLGDKTHILISPDGQLNLIPFAALMDENNEYLVKNYLFTYLTTGRDLLRLQLDAPSRQDPVMLANPNYDEPGNSTGVQIASSSPRLEDCTFSPPRPPNLGGTGVQSPLELAGNTVQSPSQLAGNTVQSPPELGDLGGEDLGQAESSPPSPPNLGGTGVQSPLELAGNTVQSPPELGDLGGRKDGCIQANTTTSRRSTNQRSTDFDNLAFTPLKGTQLEADAIQPIVPNLQVFTGSEATENLLEQLQAPRILHIATHGFFLEDIECTPATRSRGTPDGGFKVILNPDFQPDCKPTPSNRENPLLRSGLALAGFNRRQSGEKDGVLTASEVTRLKLYGTELVVLSACDTGVGSVSTGEGVYGLRRAFVKSGAESQLMSLWKVDDHGTSELMSMYYQRLKNGEARSQAMRQVQLELLQAPFYEHPYYWASFIFSGDWRPMESF</sequence>
<evidence type="ECO:0000256" key="1">
    <source>
        <dbReference type="ARBA" id="ARBA00004245"/>
    </source>
</evidence>
<feature type="compositionally biased region" description="Polar residues" evidence="11">
    <location>
        <begin position="513"/>
        <end position="528"/>
    </location>
</feature>
<feature type="repeat" description="TPR" evidence="10">
    <location>
        <begin position="135"/>
        <end position="168"/>
    </location>
</feature>
<dbReference type="SUPFAM" id="SSF48452">
    <property type="entry name" value="TPR-like"/>
    <property type="match status" value="1"/>
</dbReference>
<dbReference type="GO" id="GO:0005737">
    <property type="term" value="C:cytoplasm"/>
    <property type="evidence" value="ECO:0007669"/>
    <property type="project" value="TreeGrafter"/>
</dbReference>
<comment type="caution">
    <text evidence="14">The sequence shown here is derived from an EMBL/GenBank/DDBJ whole genome shotgun (WGS) entry which is preliminary data.</text>
</comment>
<dbReference type="Pfam" id="PF12770">
    <property type="entry name" value="CHAT"/>
    <property type="match status" value="1"/>
</dbReference>
<dbReference type="SMART" id="SM00028">
    <property type="entry name" value="TPR"/>
    <property type="match status" value="3"/>
</dbReference>
<feature type="chain" id="PRO_5004686384" evidence="12">
    <location>
        <begin position="32"/>
        <end position="840"/>
    </location>
</feature>
<keyword evidence="12" id="KW-0732">Signal</keyword>
<keyword evidence="8" id="KW-0505">Motor protein</keyword>
<evidence type="ECO:0000256" key="12">
    <source>
        <dbReference type="SAM" id="SignalP"/>
    </source>
</evidence>
<keyword evidence="9" id="KW-0206">Cytoskeleton</keyword>
<dbReference type="Proteomes" id="UP000017127">
    <property type="component" value="Unassembled WGS sequence"/>
</dbReference>
<evidence type="ECO:0000259" key="13">
    <source>
        <dbReference type="Pfam" id="PF12770"/>
    </source>
</evidence>
<keyword evidence="5" id="KW-0677">Repeat</keyword>
<feature type="compositionally biased region" description="Low complexity" evidence="11">
    <location>
        <begin position="589"/>
        <end position="600"/>
    </location>
</feature>
<evidence type="ECO:0000256" key="6">
    <source>
        <dbReference type="ARBA" id="ARBA00022803"/>
    </source>
</evidence>
<evidence type="ECO:0000256" key="11">
    <source>
        <dbReference type="SAM" id="MobiDB-lite"/>
    </source>
</evidence>
<reference evidence="14 15" key="1">
    <citation type="journal article" date="2013" name="Front. Microbiol.">
        <title>Comparative genomic analyses of the cyanobacterium, Lyngbya aestuarii BL J, a powerful hydrogen producer.</title>
        <authorList>
            <person name="Kothari A."/>
            <person name="Vaughn M."/>
            <person name="Garcia-Pichel F."/>
        </authorList>
    </citation>
    <scope>NUCLEOTIDE SEQUENCE [LARGE SCALE GENOMIC DNA]</scope>
    <source>
        <strain evidence="14 15">BL J</strain>
    </source>
</reference>
<dbReference type="PATRIC" id="fig|1348334.3.peg.1218"/>
<keyword evidence="4" id="KW-0493">Microtubule</keyword>
<evidence type="ECO:0000256" key="7">
    <source>
        <dbReference type="ARBA" id="ARBA00023054"/>
    </source>
</evidence>
<evidence type="ECO:0000313" key="14">
    <source>
        <dbReference type="EMBL" id="ERT08713.1"/>
    </source>
</evidence>
<evidence type="ECO:0000256" key="3">
    <source>
        <dbReference type="ARBA" id="ARBA00022490"/>
    </source>
</evidence>
<comment type="similarity">
    <text evidence="2">Belongs to the kinesin light chain family.</text>
</comment>
<keyword evidence="15" id="KW-1185">Reference proteome</keyword>
<dbReference type="InterPro" id="IPR002151">
    <property type="entry name" value="Kinesin_light"/>
</dbReference>
<dbReference type="GO" id="GO:0019894">
    <property type="term" value="F:kinesin binding"/>
    <property type="evidence" value="ECO:0007669"/>
    <property type="project" value="TreeGrafter"/>
</dbReference>
<evidence type="ECO:0000256" key="4">
    <source>
        <dbReference type="ARBA" id="ARBA00022701"/>
    </source>
</evidence>
<accession>U7QLF0</accession>
<dbReference type="InterPro" id="IPR011990">
    <property type="entry name" value="TPR-like_helical_dom_sf"/>
</dbReference>
<feature type="signal peptide" evidence="12">
    <location>
        <begin position="1"/>
        <end position="31"/>
    </location>
</feature>
<evidence type="ECO:0000256" key="9">
    <source>
        <dbReference type="ARBA" id="ARBA00023212"/>
    </source>
</evidence>
<dbReference type="EMBL" id="AUZM01000008">
    <property type="protein sequence ID" value="ERT08713.1"/>
    <property type="molecule type" value="Genomic_DNA"/>
</dbReference>
<evidence type="ECO:0000256" key="5">
    <source>
        <dbReference type="ARBA" id="ARBA00022737"/>
    </source>
</evidence>
<dbReference type="InterPro" id="IPR019734">
    <property type="entry name" value="TPR_rpt"/>
</dbReference>
<dbReference type="InterPro" id="IPR024983">
    <property type="entry name" value="CHAT_dom"/>
</dbReference>
<evidence type="ECO:0000256" key="8">
    <source>
        <dbReference type="ARBA" id="ARBA00023175"/>
    </source>
</evidence>
<dbReference type="GO" id="GO:0007018">
    <property type="term" value="P:microtubule-based movement"/>
    <property type="evidence" value="ECO:0007669"/>
    <property type="project" value="TreeGrafter"/>
</dbReference>
<dbReference type="Pfam" id="PF13424">
    <property type="entry name" value="TPR_12"/>
    <property type="match status" value="1"/>
</dbReference>
<name>U7QLF0_9CYAN</name>
<feature type="repeat" description="TPR" evidence="10">
    <location>
        <begin position="93"/>
        <end position="126"/>
    </location>
</feature>
<comment type="subcellular location">
    <subcellularLocation>
        <location evidence="1">Cytoplasm</location>
        <location evidence="1">Cytoskeleton</location>
    </subcellularLocation>
</comment>
<keyword evidence="7" id="KW-0175">Coiled coil</keyword>
<dbReference type="Gene3D" id="1.25.40.10">
    <property type="entry name" value="Tetratricopeptide repeat domain"/>
    <property type="match status" value="1"/>
</dbReference>
<dbReference type="OrthoDB" id="9797911at2"/>
<dbReference type="PANTHER" id="PTHR45783">
    <property type="entry name" value="KINESIN LIGHT CHAIN"/>
    <property type="match status" value="1"/>
</dbReference>
<evidence type="ECO:0000256" key="10">
    <source>
        <dbReference type="PROSITE-ProRule" id="PRU00339"/>
    </source>
</evidence>
<feature type="compositionally biased region" description="Polar residues" evidence="11">
    <location>
        <begin position="472"/>
        <end position="484"/>
    </location>
</feature>